<reference evidence="3 4" key="1">
    <citation type="submission" date="2019-12" db="EMBL/GenBank/DDBJ databases">
        <title>Genomic-based taxomic classification of the family Erythrobacteraceae.</title>
        <authorList>
            <person name="Xu L."/>
        </authorList>
    </citation>
    <scope>NUCLEOTIDE SEQUENCE [LARGE SCALE GENOMIC DNA]</scope>
    <source>
        <strain evidence="3 4">S36</strain>
    </source>
</reference>
<evidence type="ECO:0000313" key="3">
    <source>
        <dbReference type="EMBL" id="MXO97633.1"/>
    </source>
</evidence>
<feature type="compositionally biased region" description="Polar residues" evidence="1">
    <location>
        <begin position="484"/>
        <end position="496"/>
    </location>
</feature>
<feature type="transmembrane region" description="Helical" evidence="2">
    <location>
        <begin position="30"/>
        <end position="56"/>
    </location>
</feature>
<dbReference type="OrthoDB" id="7505157at2"/>
<gene>
    <name evidence="3" type="ORF">GRI97_01350</name>
</gene>
<feature type="region of interest" description="Disordered" evidence="1">
    <location>
        <begin position="331"/>
        <end position="371"/>
    </location>
</feature>
<feature type="region of interest" description="Disordered" evidence="1">
    <location>
        <begin position="113"/>
        <end position="149"/>
    </location>
</feature>
<comment type="caution">
    <text evidence="3">The sequence shown here is derived from an EMBL/GenBank/DDBJ whole genome shotgun (WGS) entry which is preliminary data.</text>
</comment>
<evidence type="ECO:0000313" key="4">
    <source>
        <dbReference type="Proteomes" id="UP000469430"/>
    </source>
</evidence>
<dbReference type="RefSeq" id="WP_161389352.1">
    <property type="nucleotide sequence ID" value="NZ_JBHSCP010000001.1"/>
</dbReference>
<organism evidence="3 4">
    <name type="scientific">Croceibacterium xixiisoli</name>
    <dbReference type="NCBI Taxonomy" id="1476466"/>
    <lineage>
        <taxon>Bacteria</taxon>
        <taxon>Pseudomonadati</taxon>
        <taxon>Pseudomonadota</taxon>
        <taxon>Alphaproteobacteria</taxon>
        <taxon>Sphingomonadales</taxon>
        <taxon>Erythrobacteraceae</taxon>
        <taxon>Croceibacterium</taxon>
    </lineage>
</organism>
<evidence type="ECO:0000256" key="2">
    <source>
        <dbReference type="SAM" id="Phobius"/>
    </source>
</evidence>
<feature type="region of interest" description="Disordered" evidence="1">
    <location>
        <begin position="427"/>
        <end position="550"/>
    </location>
</feature>
<dbReference type="AlphaFoldDB" id="A0A6I4TTF1"/>
<feature type="compositionally biased region" description="Basic and acidic residues" evidence="1">
    <location>
        <begin position="115"/>
        <end position="129"/>
    </location>
</feature>
<evidence type="ECO:0000256" key="1">
    <source>
        <dbReference type="SAM" id="MobiDB-lite"/>
    </source>
</evidence>
<accession>A0A6I4TTF1</accession>
<feature type="transmembrane region" description="Helical" evidence="2">
    <location>
        <begin position="76"/>
        <end position="98"/>
    </location>
</feature>
<dbReference type="EMBL" id="WTYJ01000001">
    <property type="protein sequence ID" value="MXO97633.1"/>
    <property type="molecule type" value="Genomic_DNA"/>
</dbReference>
<keyword evidence="4" id="KW-1185">Reference proteome</keyword>
<sequence>MTVIDKLITKMTASTKSPVTKQTVTRHPAFPLVVAIWFGVLLGLGSLILPAALYVSVFEATGIASVFSPLAPPIDFTTRGVIAIIAALAGAAGGFAIARRIVSNSTDPAMLARLRPSDTGRKPISAHEELGEDGFDGDGSTGRKRPLAMQDAAPRSQFFDAVPLPGEAGPDSHMHDDRIGFGLGLADDVPAGDDTNRMMNDQHDMSMPPFANAPDVAPQADVVAELRDSPEFDGNTMPAETAWQEDVSMTARDSEESTPSSLNDMATRQLVDRLAASIARRRELAGRTASAAVATAIPPISLAGTSALVDDVEAAAAEEAAQAMAAYFGGSPKPASPAPAQPLSFPSDLPREFSDGPEQALGGSVADAGERPFDLTDFAEADEYDSALRQAEPPSYFRSFAAHDHDDDEDDAQAFVESFSLPFLKNAMNSAEPAPGGRAAEDSQGEGRLGSLLNSGNAFTARLQEFVRAKQPDTDDDDFGSPFGNDSENSRQSFRAPTSGDDDQAVPTHTGRLFDPPRSANPGNPREHSAESENALRGALETLRRLSGAA</sequence>
<protein>
    <submittedName>
        <fullName evidence="3">Uncharacterized protein</fullName>
    </submittedName>
</protein>
<name>A0A6I4TTF1_9SPHN</name>
<proteinExistence type="predicted"/>
<keyword evidence="2" id="KW-0472">Membrane</keyword>
<keyword evidence="2" id="KW-1133">Transmembrane helix</keyword>
<dbReference type="Proteomes" id="UP000469430">
    <property type="component" value="Unassembled WGS sequence"/>
</dbReference>
<keyword evidence="2" id="KW-0812">Transmembrane</keyword>